<feature type="compositionally biased region" description="Polar residues" evidence="1">
    <location>
        <begin position="384"/>
        <end position="396"/>
    </location>
</feature>
<dbReference type="GeneID" id="14538553"/>
<feature type="region of interest" description="Disordered" evidence="1">
    <location>
        <begin position="166"/>
        <end position="210"/>
    </location>
</feature>
<protein>
    <submittedName>
        <fullName evidence="2">Bni4 protein</fullName>
    </submittedName>
</protein>
<feature type="compositionally biased region" description="Polar residues" evidence="1">
    <location>
        <begin position="897"/>
        <end position="925"/>
    </location>
</feature>
<dbReference type="Proteomes" id="UP000005018">
    <property type="component" value="Chromosome 2"/>
</dbReference>
<feature type="compositionally biased region" description="Acidic residues" evidence="1">
    <location>
        <begin position="1182"/>
        <end position="1196"/>
    </location>
</feature>
<dbReference type="PANTHER" id="PTHR12751:SF18">
    <property type="entry name" value="PHOSPHATASE AND ACTIN REGULATOR 1"/>
    <property type="match status" value="1"/>
</dbReference>
<feature type="compositionally biased region" description="Polar residues" evidence="1">
    <location>
        <begin position="1343"/>
        <end position="1375"/>
    </location>
</feature>
<dbReference type="KEGG" id="cot:CORT_0B06280"/>
<evidence type="ECO:0000313" key="3">
    <source>
        <dbReference type="Proteomes" id="UP000005018"/>
    </source>
</evidence>
<name>H8WZZ2_CANO9</name>
<feature type="region of interest" description="Disordered" evidence="1">
    <location>
        <begin position="782"/>
        <end position="837"/>
    </location>
</feature>
<dbReference type="RefSeq" id="XP_003867774.1">
    <property type="nucleotide sequence ID" value="XM_003867726.1"/>
</dbReference>
<feature type="compositionally biased region" description="Basic and acidic residues" evidence="1">
    <location>
        <begin position="1307"/>
        <end position="1319"/>
    </location>
</feature>
<feature type="region of interest" description="Disordered" evidence="1">
    <location>
        <begin position="315"/>
        <end position="400"/>
    </location>
</feature>
<feature type="compositionally biased region" description="Polar residues" evidence="1">
    <location>
        <begin position="318"/>
        <end position="332"/>
    </location>
</feature>
<dbReference type="PANTHER" id="PTHR12751">
    <property type="entry name" value="PHOSPHATASE AND ACTIN REGULATOR PHACTR"/>
    <property type="match status" value="1"/>
</dbReference>
<feature type="compositionally biased region" description="Acidic residues" evidence="1">
    <location>
        <begin position="704"/>
        <end position="730"/>
    </location>
</feature>
<feature type="compositionally biased region" description="Basic and acidic residues" evidence="1">
    <location>
        <begin position="794"/>
        <end position="803"/>
    </location>
</feature>
<feature type="region of interest" description="Disordered" evidence="1">
    <location>
        <begin position="1038"/>
        <end position="1414"/>
    </location>
</feature>
<feature type="compositionally biased region" description="Polar residues" evidence="1">
    <location>
        <begin position="636"/>
        <end position="645"/>
    </location>
</feature>
<feature type="compositionally biased region" description="Basic and acidic residues" evidence="1">
    <location>
        <begin position="611"/>
        <end position="631"/>
    </location>
</feature>
<feature type="compositionally biased region" description="Low complexity" evidence="1">
    <location>
        <begin position="816"/>
        <end position="829"/>
    </location>
</feature>
<evidence type="ECO:0000313" key="2">
    <source>
        <dbReference type="EMBL" id="CCG22337.1"/>
    </source>
</evidence>
<feature type="region of interest" description="Disordered" evidence="1">
    <location>
        <begin position="92"/>
        <end position="133"/>
    </location>
</feature>
<feature type="compositionally biased region" description="Polar residues" evidence="1">
    <location>
        <begin position="550"/>
        <end position="559"/>
    </location>
</feature>
<feature type="compositionally biased region" description="Low complexity" evidence="1">
    <location>
        <begin position="192"/>
        <end position="206"/>
    </location>
</feature>
<organism evidence="2 3">
    <name type="scientific">Candida orthopsilosis (strain 90-125)</name>
    <name type="common">Yeast</name>
    <dbReference type="NCBI Taxonomy" id="1136231"/>
    <lineage>
        <taxon>Eukaryota</taxon>
        <taxon>Fungi</taxon>
        <taxon>Dikarya</taxon>
        <taxon>Ascomycota</taxon>
        <taxon>Saccharomycotina</taxon>
        <taxon>Pichiomycetes</taxon>
        <taxon>Debaryomycetaceae</taxon>
        <taxon>Candida/Lodderomyces clade</taxon>
        <taxon>Candida</taxon>
    </lineage>
</organism>
<dbReference type="OrthoDB" id="5563016at2759"/>
<dbReference type="GO" id="GO:0003779">
    <property type="term" value="F:actin binding"/>
    <property type="evidence" value="ECO:0007669"/>
    <property type="project" value="TreeGrafter"/>
</dbReference>
<feature type="compositionally biased region" description="Polar residues" evidence="1">
    <location>
        <begin position="1320"/>
        <end position="1333"/>
    </location>
</feature>
<feature type="compositionally biased region" description="Basic and acidic residues" evidence="1">
    <location>
        <begin position="1171"/>
        <end position="1181"/>
    </location>
</feature>
<feature type="compositionally biased region" description="Acidic residues" evidence="1">
    <location>
        <begin position="1043"/>
        <end position="1070"/>
    </location>
</feature>
<accession>H8WZZ2</accession>
<reference evidence="2 3" key="1">
    <citation type="journal article" date="2012" name="PLoS ONE">
        <title>Sequence and analysis of the genome of the pathogenic yeast Candida orthopsilosis.</title>
        <authorList>
            <person name="Riccombeni A."/>
            <person name="Vidanes G."/>
            <person name="Proux-Wera E."/>
            <person name="Wolfe K.H."/>
            <person name="Butler G."/>
        </authorList>
    </citation>
    <scope>NUCLEOTIDE SEQUENCE [LARGE SCALE GENOMIC DNA]</scope>
    <source>
        <strain evidence="2 3">Co 90-125</strain>
    </source>
</reference>
<feature type="compositionally biased region" description="Basic and acidic residues" evidence="1">
    <location>
        <begin position="731"/>
        <end position="747"/>
    </location>
</feature>
<feature type="region of interest" description="Disordered" evidence="1">
    <location>
        <begin position="896"/>
        <end position="925"/>
    </location>
</feature>
<dbReference type="EMBL" id="HE681720">
    <property type="protein sequence ID" value="CCG22337.1"/>
    <property type="molecule type" value="Genomic_DNA"/>
</dbReference>
<proteinExistence type="predicted"/>
<dbReference type="eggNOG" id="KOG4339">
    <property type="taxonomic scope" value="Eukaryota"/>
</dbReference>
<feature type="compositionally biased region" description="Acidic residues" evidence="1">
    <location>
        <begin position="103"/>
        <end position="123"/>
    </location>
</feature>
<feature type="compositionally biased region" description="Low complexity" evidence="1">
    <location>
        <begin position="1399"/>
        <end position="1414"/>
    </location>
</feature>
<feature type="region of interest" description="Disordered" evidence="1">
    <location>
        <begin position="433"/>
        <end position="768"/>
    </location>
</feature>
<feature type="compositionally biased region" description="Polar residues" evidence="1">
    <location>
        <begin position="345"/>
        <end position="354"/>
    </location>
</feature>
<feature type="compositionally biased region" description="Polar residues" evidence="1">
    <location>
        <begin position="1145"/>
        <end position="1161"/>
    </location>
</feature>
<dbReference type="GO" id="GO:0030036">
    <property type="term" value="P:actin cytoskeleton organization"/>
    <property type="evidence" value="ECO:0007669"/>
    <property type="project" value="TreeGrafter"/>
</dbReference>
<feature type="compositionally biased region" description="Polar residues" evidence="1">
    <location>
        <begin position="749"/>
        <end position="764"/>
    </location>
</feature>
<sequence>MSNSQSSTDFDEFFSENNFYSAPTNNSSNHINKLRSSIQIPNSISSRSIKDGLRANNEVLTQKLPNSTSRTSIIKSSPSLKALESILNEKSRNWTPGTLAEQVTEEEEEEDEQSPDDVEEEPLCPDPLDIRNKYSPQKVTAPVAFKNHNATQETINSVQTFETADEVIGSDNQSTTKSTNKRSSKISHNTKSSISTISGSGYSTDDTPILGQPPTFQNFTQHNFESPQLKVIETGAQERSGSKDDTLINDTTESQMNDITEETVSVDLPKFTPHNSLQYTGDSVKERNKKNTQNKFKSNFSNTTINFSLGTRDKKLDNFSSNSPTTSGSQIVQGGGRSDNHQHHYQSNNRTGRNFKSAFAPLSKPAIPPQNNNPEKKFSAPSYEVTNSGTKSSTFEPQDFDPAMNYELYNNNKLNSKESNKGDIKPTSMLSVLTPSQQNSQKEEGKKSFAPSPNQQGFAPETTPQPPMPSTPQRSPHLRSNSTFSLNFAKKSSRDENKSQLSHKRSSTMDDLNKISRFNGRASDTPTEKKKFSFRTLFKSKSKSHELNKSSETSNTRATNAAGKSYSTTNIPLYRPEESNTKHQNRTDLSLPPLTKTKSNISIMSVFKKNKSSDQLHRSGKDKTASMDKPEVATTIKPTDNTSPKENAVDDFDGSPVLLDERFAPQPSNKGPATPGSINFIREVSDSNIAFDTAKRSSESSEVNSDEYEDADEDANEDNVEDDEDDDEDADKLSFDPSADEKFDVYDSKNLSANPPVQRLSNHQQGEEISLIPPLIQDTQFGSPFKVDYQSSPDNKRPVRTMDRNSAFANSNDAKPFSSSLSPSASPVPKRFPSRKEDKSFQLLGEALFPRSLSAHEVESIVSLERSRSLKSIKSNKRSSFVNYDGSDDNIVHYNGPTLSPHNTSGITRSSSILKNSTSKPSNLSKEIEPISIDANILDNDYDDGAVLNSSSVYSQPSDGAFFKSKSQPSPHLDENSLQLNLMDGDYNEFMEFSDFIDVDNLTFNYSPSAALESASASPRPDINGSRYDVNERLRAEAGVDATEGDETTADEMVDTPDIRVEEEEEEEKEEKDGASSHKFSSPPVLRIDTVDFPDSTASHDSPVPLIIESRTPSPSPLSMNTTESPKTSVEVVEGFENYGKVHNDTSVANDDTTLDDSGNSGHELVGINSERTKETQRSVEGDDNEEETDGNDNEPEVIKSSPILDSAYRTTKKGKSNSNNRPISMSFKGLNKPSFSGKIAQHDLRSSDSHQSFTISFNDDSSSVGGGFGTSSDEEEEEEEEEQVPTIRGEEGLNLIEAEQSQGYNEYEKENLVPKNKEVQSAVNPVQQQQRFASMESYEYYDQSNKTPPSESRSKFGKNNNYQNNSIDSSNGSYSPDFKIPLPPPPFGTKFSHNKIPSISDQSSASSSPRSFTSMLSRWKRNNNANANVNANNNANGNFNILAPRVAPPPPVPAKQSGVRFSSRIILYDTYNDEEYDRHPDTATCNQLTPLLAQQIKEEMNMIKSEMEVHVESRCYTQFF</sequence>
<evidence type="ECO:0000256" key="1">
    <source>
        <dbReference type="SAM" id="MobiDB-lite"/>
    </source>
</evidence>
<feature type="compositionally biased region" description="Acidic residues" evidence="1">
    <location>
        <begin position="1273"/>
        <end position="1284"/>
    </location>
</feature>
<keyword evidence="3" id="KW-1185">Reference proteome</keyword>
<dbReference type="HOGENOM" id="CLU_254113_0_0_1"/>
<gene>
    <name evidence="2" type="ORF">CORT_0B06280</name>
</gene>
<feature type="compositionally biased region" description="Polar residues" evidence="1">
    <location>
        <begin position="1111"/>
        <end position="1128"/>
    </location>
</feature>